<evidence type="ECO:0000256" key="6">
    <source>
        <dbReference type="ARBA" id="ARBA00022801"/>
    </source>
</evidence>
<dbReference type="AlphaFoldDB" id="A0A8H6DXR8"/>
<dbReference type="Proteomes" id="UP000624244">
    <property type="component" value="Unassembled WGS sequence"/>
</dbReference>
<dbReference type="PANTHER" id="PTHR33938">
    <property type="entry name" value="FERULOYL ESTERASE B-RELATED"/>
    <property type="match status" value="1"/>
</dbReference>
<dbReference type="InterPro" id="IPR011118">
    <property type="entry name" value="Tannase/feruloyl_esterase"/>
</dbReference>
<dbReference type="InterPro" id="IPR029058">
    <property type="entry name" value="AB_hydrolase_fold"/>
</dbReference>
<dbReference type="GO" id="GO:0045493">
    <property type="term" value="P:xylan catabolic process"/>
    <property type="evidence" value="ECO:0007669"/>
    <property type="project" value="UniProtKB-KW"/>
</dbReference>
<keyword evidence="3" id="KW-0119">Carbohydrate metabolism</keyword>
<sequence>MYAEWRMLVLGIALVLLFDIGLAAPSSGFHERCRSFDPTYYVENSTLNVREFVAAGSNLTFPDNVASCGRASQVVSVDLCRVALEIRTSSTSRITFEMWFPEEWSGRFLATGNGGLDGCIKYEDIAYGTQNGFATVGANNGHNGTSGRDFFNEHEMVVDFAWRSLHTSVETGKMLAQRFYQKKHRTSYYIGCSLGGRQGIKAAEQFPRDFDGILVGAPGVDFNNLYSWRALFYTITGPKTSPNFIPPQAWKTWIHDEVLRQCDGIDGAKDGIIEDPLLCRFNPRTLKCNSANATIEAKCLNENQVQQLVRIFNPYTYPSGELIFPGMQPGSEMQAPDRLYTGEPFAYSEDWFKYVVYNDPSWNASTFTVADARAAEALNPANIRTYPSSLPAFESRGGKLLMYHGQQDSQLTSFNTNRFYEHLRGSNSKRGKRSYASMNTWVRFFRISGMFHCSGGPGAWALGQGGRAAQAGIPFDAHHNLLAALVAWVEKGAAPERVEGTKFVNDTVAAGVEFKRRHCMYPAKNVYVGGNYREAGSWRCK</sequence>
<comment type="similarity">
    <text evidence="1 10">Belongs to the tannase family.</text>
</comment>
<organism evidence="11 12">
    <name type="scientific">Cochliobolus sativus</name>
    <name type="common">Common root rot and spot blotch fungus</name>
    <name type="synonym">Bipolaris sorokiniana</name>
    <dbReference type="NCBI Taxonomy" id="45130"/>
    <lineage>
        <taxon>Eukaryota</taxon>
        <taxon>Fungi</taxon>
        <taxon>Dikarya</taxon>
        <taxon>Ascomycota</taxon>
        <taxon>Pezizomycotina</taxon>
        <taxon>Dothideomycetes</taxon>
        <taxon>Pleosporomycetidae</taxon>
        <taxon>Pleosporales</taxon>
        <taxon>Pleosporineae</taxon>
        <taxon>Pleosporaceae</taxon>
        <taxon>Bipolaris</taxon>
    </lineage>
</organism>
<dbReference type="Pfam" id="PF07519">
    <property type="entry name" value="Tannase"/>
    <property type="match status" value="1"/>
</dbReference>
<feature type="signal peptide" evidence="10">
    <location>
        <begin position="1"/>
        <end position="23"/>
    </location>
</feature>
<accession>A0A8H6DXR8</accession>
<proteinExistence type="inferred from homology"/>
<keyword evidence="2" id="KW-0719">Serine esterase</keyword>
<dbReference type="GO" id="GO:0030600">
    <property type="term" value="F:feruloyl esterase activity"/>
    <property type="evidence" value="ECO:0007669"/>
    <property type="project" value="UniProtKB-EC"/>
</dbReference>
<evidence type="ECO:0000256" key="1">
    <source>
        <dbReference type="ARBA" id="ARBA00006249"/>
    </source>
</evidence>
<gene>
    <name evidence="11" type="ORF">GGP41_000666</name>
</gene>
<dbReference type="PANTHER" id="PTHR33938:SF15">
    <property type="entry name" value="FERULOYL ESTERASE B-RELATED"/>
    <property type="match status" value="1"/>
</dbReference>
<comment type="caution">
    <text evidence="11">The sequence shown here is derived from an EMBL/GenBank/DDBJ whole genome shotgun (WGS) entry which is preliminary data.</text>
</comment>
<dbReference type="SUPFAM" id="SSF53474">
    <property type="entry name" value="alpha/beta-Hydrolases"/>
    <property type="match status" value="1"/>
</dbReference>
<keyword evidence="8" id="KW-1015">Disulfide bond</keyword>
<name>A0A8H6DXR8_COCSA</name>
<evidence type="ECO:0000256" key="5">
    <source>
        <dbReference type="ARBA" id="ARBA00022729"/>
    </source>
</evidence>
<evidence type="ECO:0000256" key="9">
    <source>
        <dbReference type="ARBA" id="ARBA00034075"/>
    </source>
</evidence>
<dbReference type="EC" id="3.1.1.-" evidence="10"/>
<keyword evidence="4" id="KW-0479">Metal-binding</keyword>
<feature type="chain" id="PRO_5034263727" description="Carboxylic ester hydrolase" evidence="10">
    <location>
        <begin position="24"/>
        <end position="541"/>
    </location>
</feature>
<keyword evidence="7" id="KW-0106">Calcium</keyword>
<protein>
    <recommendedName>
        <fullName evidence="10">Carboxylic ester hydrolase</fullName>
        <ecNumber evidence="10">3.1.1.-</ecNumber>
    </recommendedName>
</protein>
<evidence type="ECO:0000256" key="7">
    <source>
        <dbReference type="ARBA" id="ARBA00022837"/>
    </source>
</evidence>
<keyword evidence="3" id="KW-0858">Xylan degradation</keyword>
<reference evidence="11" key="1">
    <citation type="submission" date="2019-11" db="EMBL/GenBank/DDBJ databases">
        <title>Bipolaris sorokiniana Genome sequencing.</title>
        <authorList>
            <person name="Wang H."/>
        </authorList>
    </citation>
    <scope>NUCLEOTIDE SEQUENCE</scope>
</reference>
<dbReference type="EMBL" id="WNKQ01000004">
    <property type="protein sequence ID" value="KAF5851897.1"/>
    <property type="molecule type" value="Genomic_DNA"/>
</dbReference>
<evidence type="ECO:0000256" key="8">
    <source>
        <dbReference type="ARBA" id="ARBA00023157"/>
    </source>
</evidence>
<dbReference type="GO" id="GO:0046872">
    <property type="term" value="F:metal ion binding"/>
    <property type="evidence" value="ECO:0007669"/>
    <property type="project" value="UniProtKB-KW"/>
</dbReference>
<keyword evidence="3" id="KW-0624">Polysaccharide degradation</keyword>
<evidence type="ECO:0000256" key="10">
    <source>
        <dbReference type="RuleBase" id="RU361238"/>
    </source>
</evidence>
<evidence type="ECO:0000256" key="4">
    <source>
        <dbReference type="ARBA" id="ARBA00022723"/>
    </source>
</evidence>
<evidence type="ECO:0000313" key="12">
    <source>
        <dbReference type="Proteomes" id="UP000624244"/>
    </source>
</evidence>
<dbReference type="Gene3D" id="3.40.50.1820">
    <property type="entry name" value="alpha/beta hydrolase"/>
    <property type="match status" value="1"/>
</dbReference>
<evidence type="ECO:0000256" key="3">
    <source>
        <dbReference type="ARBA" id="ARBA00022651"/>
    </source>
</evidence>
<keyword evidence="5 10" id="KW-0732">Signal</keyword>
<comment type="catalytic activity">
    <reaction evidence="9">
        <text>feruloyl-polysaccharide + H2O = ferulate + polysaccharide.</text>
        <dbReference type="EC" id="3.1.1.73"/>
    </reaction>
</comment>
<evidence type="ECO:0000256" key="2">
    <source>
        <dbReference type="ARBA" id="ARBA00022487"/>
    </source>
</evidence>
<keyword evidence="6 10" id="KW-0378">Hydrolase</keyword>
<evidence type="ECO:0000313" key="11">
    <source>
        <dbReference type="EMBL" id="KAF5851897.1"/>
    </source>
</evidence>